<dbReference type="Proteomes" id="UP000694420">
    <property type="component" value="Unplaced"/>
</dbReference>
<gene>
    <name evidence="2" type="primary">RPRD2</name>
</gene>
<dbReference type="Ensembl" id="ENSNPET00000005112.1">
    <property type="protein sequence ID" value="ENSNPEP00000004986.1"/>
    <property type="gene ID" value="ENSNPEG00000003790.1"/>
</dbReference>
<proteinExistence type="predicted"/>
<reference evidence="2" key="2">
    <citation type="submission" date="2025-09" db="UniProtKB">
        <authorList>
            <consortium name="Ensembl"/>
        </authorList>
    </citation>
    <scope>IDENTIFICATION</scope>
</reference>
<dbReference type="SMART" id="SM00582">
    <property type="entry name" value="RPR"/>
    <property type="match status" value="1"/>
</dbReference>
<dbReference type="InterPro" id="IPR006569">
    <property type="entry name" value="CID_dom"/>
</dbReference>
<dbReference type="Gene3D" id="1.25.40.90">
    <property type="match status" value="1"/>
</dbReference>
<dbReference type="GO" id="GO:0000993">
    <property type="term" value="F:RNA polymerase II complex binding"/>
    <property type="evidence" value="ECO:0007669"/>
    <property type="project" value="TreeGrafter"/>
</dbReference>
<dbReference type="SUPFAM" id="SSF48464">
    <property type="entry name" value="ENTH/VHS domain"/>
    <property type="match status" value="1"/>
</dbReference>
<protein>
    <submittedName>
        <fullName evidence="2">Regulation of nuclear pre-mRNA domain containing 2</fullName>
    </submittedName>
</protein>
<keyword evidence="3" id="KW-1185">Reference proteome</keyword>
<evidence type="ECO:0000259" key="1">
    <source>
        <dbReference type="PROSITE" id="PS51391"/>
    </source>
</evidence>
<organism evidence="2 3">
    <name type="scientific">Nothoprocta perdicaria</name>
    <name type="common">Chilean tinamou</name>
    <name type="synonym">Crypturus perdicarius</name>
    <dbReference type="NCBI Taxonomy" id="30464"/>
    <lineage>
        <taxon>Eukaryota</taxon>
        <taxon>Metazoa</taxon>
        <taxon>Chordata</taxon>
        <taxon>Craniata</taxon>
        <taxon>Vertebrata</taxon>
        <taxon>Euteleostomi</taxon>
        <taxon>Archelosauria</taxon>
        <taxon>Archosauria</taxon>
        <taxon>Dinosauria</taxon>
        <taxon>Saurischia</taxon>
        <taxon>Theropoda</taxon>
        <taxon>Coelurosauria</taxon>
        <taxon>Aves</taxon>
        <taxon>Palaeognathae</taxon>
        <taxon>Tinamiformes</taxon>
        <taxon>Tinamidae</taxon>
        <taxon>Nothoprocta</taxon>
    </lineage>
</organism>
<accession>A0A8C6YY66</accession>
<dbReference type="Pfam" id="PF04818">
    <property type="entry name" value="CID"/>
    <property type="match status" value="1"/>
</dbReference>
<feature type="domain" description="CID" evidence="1">
    <location>
        <begin position="1"/>
        <end position="137"/>
    </location>
</feature>
<dbReference type="PANTHER" id="PTHR12460:SF40">
    <property type="entry name" value="REGULATION OF NUCLEAR PRE-MRNA DOMAIN-CONTAINING PROTEIN 2"/>
    <property type="match status" value="1"/>
</dbReference>
<dbReference type="GO" id="GO:0031124">
    <property type="term" value="P:mRNA 3'-end processing"/>
    <property type="evidence" value="ECO:0007669"/>
    <property type="project" value="TreeGrafter"/>
</dbReference>
<evidence type="ECO:0000313" key="3">
    <source>
        <dbReference type="Proteomes" id="UP000694420"/>
    </source>
</evidence>
<dbReference type="PANTHER" id="PTHR12460">
    <property type="entry name" value="CYCLIN-DEPENDENT KINASE INHIBITOR-RELATED PROTEIN"/>
    <property type="match status" value="1"/>
</dbReference>
<evidence type="ECO:0000313" key="2">
    <source>
        <dbReference type="Ensembl" id="ENSNPEP00000004986.1"/>
    </source>
</evidence>
<name>A0A8C6YY66_NOTPE</name>
<dbReference type="InterPro" id="IPR008942">
    <property type="entry name" value="ENTH_VHS"/>
</dbReference>
<reference evidence="2" key="1">
    <citation type="submission" date="2025-08" db="UniProtKB">
        <authorList>
            <consortium name="Ensembl"/>
        </authorList>
    </citation>
    <scope>IDENTIFICATION</scope>
</reference>
<dbReference type="AlphaFoldDB" id="A0A8C6YY66"/>
<sequence>QGCLHGQGPSCSNSVPLSTAEVLTLALEQSIPAVFLFFLTFLCKHFQGFPFFFLSLAAFPHRLNLFYLANDVIQNCKRKNAIVFRDTFAEVLPEAASLVKDPSVSKSIERIFKIWEDRNVYPEETILALKEALSTTFKSQKQLKETLNKQPNKPWKKSQTSTNPKAALKSKIVAEFRPQSLIDELLLYKRSEDQIELKEKQLSTMRVDVCSTETLKCLKGVWICAVNLDILKCLLSPIG</sequence>
<dbReference type="PROSITE" id="PS51391">
    <property type="entry name" value="CID"/>
    <property type="match status" value="1"/>
</dbReference>